<dbReference type="Gene3D" id="3.50.50.60">
    <property type="entry name" value="FAD/NAD(P)-binding domain"/>
    <property type="match status" value="1"/>
</dbReference>
<dbReference type="GO" id="GO:0016491">
    <property type="term" value="F:oxidoreductase activity"/>
    <property type="evidence" value="ECO:0007669"/>
    <property type="project" value="UniProtKB-KW"/>
</dbReference>
<evidence type="ECO:0000313" key="3">
    <source>
        <dbReference type="EMBL" id="MFC6761759.1"/>
    </source>
</evidence>
<gene>
    <name evidence="3" type="ORF">ACFQFQ_23425</name>
</gene>
<evidence type="ECO:0000256" key="1">
    <source>
        <dbReference type="ARBA" id="ARBA00023002"/>
    </source>
</evidence>
<feature type="domain" description="FAD dependent oxidoreductase" evidence="2">
    <location>
        <begin position="27"/>
        <end position="155"/>
    </location>
</feature>
<dbReference type="Gene3D" id="3.30.9.10">
    <property type="entry name" value="D-Amino Acid Oxidase, subunit A, domain 2"/>
    <property type="match status" value="1"/>
</dbReference>
<organism evidence="3 4">
    <name type="scientific">Sulfitobacter porphyrae</name>
    <dbReference type="NCBI Taxonomy" id="1246864"/>
    <lineage>
        <taxon>Bacteria</taxon>
        <taxon>Pseudomonadati</taxon>
        <taxon>Pseudomonadota</taxon>
        <taxon>Alphaproteobacteria</taxon>
        <taxon>Rhodobacterales</taxon>
        <taxon>Roseobacteraceae</taxon>
        <taxon>Sulfitobacter</taxon>
    </lineage>
</organism>
<evidence type="ECO:0000259" key="2">
    <source>
        <dbReference type="Pfam" id="PF01266"/>
    </source>
</evidence>
<keyword evidence="1 3" id="KW-0560">Oxidoreductase</keyword>
<keyword evidence="4" id="KW-1185">Reference proteome</keyword>
<protein>
    <submittedName>
        <fullName evidence="3">NAD(P)/FAD-dependent oxidoreductase</fullName>
        <ecNumber evidence="3">1.-.-.-</ecNumber>
    </submittedName>
</protein>
<dbReference type="Pfam" id="PF01266">
    <property type="entry name" value="DAO"/>
    <property type="match status" value="1"/>
</dbReference>
<dbReference type="Proteomes" id="UP001596353">
    <property type="component" value="Unassembled WGS sequence"/>
</dbReference>
<sequence length="200" mass="21369">MKLVPYWHDTAPRFQGCETGPVEGDYDVAVVGGGFTGLSAAIALARKGASVVLLEADRLGGCASGRNGGMCNNGFAQDYAGMVGKLGAETSLRLYQSFNTAVDTVETLIRAENIDCDFQRVGKLKMAAKPAHYDKLARSHELMVQGQTPMRGWSRARSWGRKWARTAISGADLSTCGTDAYGKICPWAGQCCGPPWRASA</sequence>
<dbReference type="InterPro" id="IPR006076">
    <property type="entry name" value="FAD-dep_OxRdtase"/>
</dbReference>
<comment type="caution">
    <text evidence="3">The sequence shown here is derived from an EMBL/GenBank/DDBJ whole genome shotgun (WGS) entry which is preliminary data.</text>
</comment>
<dbReference type="InterPro" id="IPR036188">
    <property type="entry name" value="FAD/NAD-bd_sf"/>
</dbReference>
<accession>A0ABW2B9M9</accession>
<dbReference type="PANTHER" id="PTHR13847">
    <property type="entry name" value="SARCOSINE DEHYDROGENASE-RELATED"/>
    <property type="match status" value="1"/>
</dbReference>
<dbReference type="EC" id="1.-.-.-" evidence="3"/>
<name>A0ABW2B9M9_9RHOB</name>
<dbReference type="EMBL" id="JBHSWG010000003">
    <property type="protein sequence ID" value="MFC6761759.1"/>
    <property type="molecule type" value="Genomic_DNA"/>
</dbReference>
<evidence type="ECO:0000313" key="4">
    <source>
        <dbReference type="Proteomes" id="UP001596353"/>
    </source>
</evidence>
<reference evidence="4" key="1">
    <citation type="journal article" date="2019" name="Int. J. Syst. Evol. Microbiol.">
        <title>The Global Catalogue of Microorganisms (GCM) 10K type strain sequencing project: providing services to taxonomists for standard genome sequencing and annotation.</title>
        <authorList>
            <consortium name="The Broad Institute Genomics Platform"/>
            <consortium name="The Broad Institute Genome Sequencing Center for Infectious Disease"/>
            <person name="Wu L."/>
            <person name="Ma J."/>
        </authorList>
    </citation>
    <scope>NUCLEOTIDE SEQUENCE [LARGE SCALE GENOMIC DNA]</scope>
    <source>
        <strain evidence="4">CCUG 66188</strain>
    </source>
</reference>
<proteinExistence type="predicted"/>
<dbReference type="SUPFAM" id="SSF51905">
    <property type="entry name" value="FAD/NAD(P)-binding domain"/>
    <property type="match status" value="1"/>
</dbReference>